<keyword evidence="2" id="KW-0805">Transcription regulation</keyword>
<dbReference type="PANTHER" id="PTHR30126">
    <property type="entry name" value="HTH-TYPE TRANSCRIPTIONAL REGULATOR"/>
    <property type="match status" value="1"/>
</dbReference>
<dbReference type="Gene3D" id="1.10.10.10">
    <property type="entry name" value="Winged helix-like DNA-binding domain superfamily/Winged helix DNA-binding domain"/>
    <property type="match status" value="1"/>
</dbReference>
<feature type="region of interest" description="Disordered" evidence="4">
    <location>
        <begin position="340"/>
        <end position="370"/>
    </location>
</feature>
<gene>
    <name evidence="6" type="ORF">NMN56_013245</name>
</gene>
<sequence length="370" mass="39835">MSLPGTVDYPPGLLDTTMDQLRTLLAVHEEGTALAAARLLGREQSSVQKQIDTLNRKLGEHCGEPLLRKRGRGERVQFTATGEALARLARGTLDEWRGSLDSARRRSGRTLMVGSTRYTLGYLLDAVEQVNDRLARDDVELRIAHVRSGSLLEKLRSRELDLVCGSVLTSASAGAAENEARFEGYEVMEWRRSGLSLVTNEPASQLPGDTAGVRALATMPLVVSADGIIPDFLRGWFGADYRRRMRIAAEIDSAHYGFELLSSGVLYGSMLVTQGIGEAIAEGRLPEARGLRTLRLVEDMGPSLRVLVGAFRRRDPGAGGPGHPVSLVWEALLRRNAGAGTYAGTGDPRTAGKRPSLAGSASRPSVGAAH</sequence>
<evidence type="ECO:0000313" key="7">
    <source>
        <dbReference type="Proteomes" id="UP001214441"/>
    </source>
</evidence>
<protein>
    <submittedName>
        <fullName evidence="6">LysR family transcriptional regulator</fullName>
    </submittedName>
</protein>
<dbReference type="InterPro" id="IPR036388">
    <property type="entry name" value="WH-like_DNA-bd_sf"/>
</dbReference>
<evidence type="ECO:0000256" key="3">
    <source>
        <dbReference type="ARBA" id="ARBA00023163"/>
    </source>
</evidence>
<dbReference type="EMBL" id="JANCPR020000011">
    <property type="protein sequence ID" value="MDJ1132906.1"/>
    <property type="molecule type" value="Genomic_DNA"/>
</dbReference>
<keyword evidence="7" id="KW-1185">Reference proteome</keyword>
<evidence type="ECO:0000256" key="1">
    <source>
        <dbReference type="ARBA" id="ARBA00009437"/>
    </source>
</evidence>
<evidence type="ECO:0000259" key="5">
    <source>
        <dbReference type="PROSITE" id="PS50931"/>
    </source>
</evidence>
<dbReference type="Pfam" id="PF00126">
    <property type="entry name" value="HTH_1"/>
    <property type="match status" value="1"/>
</dbReference>
<evidence type="ECO:0000256" key="4">
    <source>
        <dbReference type="SAM" id="MobiDB-lite"/>
    </source>
</evidence>
<evidence type="ECO:0000256" key="2">
    <source>
        <dbReference type="ARBA" id="ARBA00023015"/>
    </source>
</evidence>
<dbReference type="Proteomes" id="UP001214441">
    <property type="component" value="Unassembled WGS sequence"/>
</dbReference>
<proteinExistence type="inferred from homology"/>
<dbReference type="SUPFAM" id="SSF46785">
    <property type="entry name" value="Winged helix' DNA-binding domain"/>
    <property type="match status" value="1"/>
</dbReference>
<dbReference type="PROSITE" id="PS50931">
    <property type="entry name" value="HTH_LYSR"/>
    <property type="match status" value="1"/>
</dbReference>
<reference evidence="6 7" key="1">
    <citation type="submission" date="2023-05" db="EMBL/GenBank/DDBJ databases">
        <title>Streptantibioticus silvisoli sp. nov., acidotolerant actinomycetes 1 from pine litter.</title>
        <authorList>
            <person name="Swiecimska M."/>
            <person name="Golinska P."/>
            <person name="Sangal V."/>
            <person name="Wachnowicz B."/>
            <person name="Goodfellow M."/>
        </authorList>
    </citation>
    <scope>NUCLEOTIDE SEQUENCE [LARGE SCALE GENOMIC DNA]</scope>
    <source>
        <strain evidence="6 7">DSM 42109</strain>
    </source>
</reference>
<organism evidence="6 7">
    <name type="scientific">Streptomyces iconiensis</name>
    <dbReference type="NCBI Taxonomy" id="1384038"/>
    <lineage>
        <taxon>Bacteria</taxon>
        <taxon>Bacillati</taxon>
        <taxon>Actinomycetota</taxon>
        <taxon>Actinomycetes</taxon>
        <taxon>Kitasatosporales</taxon>
        <taxon>Streptomycetaceae</taxon>
        <taxon>Streptomyces</taxon>
    </lineage>
</organism>
<feature type="domain" description="HTH lysR-type" evidence="5">
    <location>
        <begin position="16"/>
        <end position="79"/>
    </location>
</feature>
<dbReference type="InterPro" id="IPR000847">
    <property type="entry name" value="LysR_HTH_N"/>
</dbReference>
<dbReference type="InterPro" id="IPR036390">
    <property type="entry name" value="WH_DNA-bd_sf"/>
</dbReference>
<keyword evidence="3" id="KW-0804">Transcription</keyword>
<accession>A0ABT6ZV24</accession>
<evidence type="ECO:0000313" key="6">
    <source>
        <dbReference type="EMBL" id="MDJ1132906.1"/>
    </source>
</evidence>
<name>A0ABT6ZV24_9ACTN</name>
<comment type="similarity">
    <text evidence="1">Belongs to the LysR transcriptional regulatory family.</text>
</comment>
<comment type="caution">
    <text evidence="6">The sequence shown here is derived from an EMBL/GenBank/DDBJ whole genome shotgun (WGS) entry which is preliminary data.</text>
</comment>
<dbReference type="PANTHER" id="PTHR30126:SF39">
    <property type="entry name" value="HTH-TYPE TRANSCRIPTIONAL REGULATOR CYSL"/>
    <property type="match status" value="1"/>
</dbReference>